<keyword evidence="9" id="KW-0902">Two-component regulatory system</keyword>
<comment type="catalytic activity">
    <reaction evidence="1">
        <text>ATP + protein L-histidine = ADP + protein N-phospho-L-histidine.</text>
        <dbReference type="EC" id="2.7.13.3"/>
    </reaction>
</comment>
<gene>
    <name evidence="14" type="ORF">ACFFF6_07085</name>
</gene>
<dbReference type="InterPro" id="IPR003594">
    <property type="entry name" value="HATPase_dom"/>
</dbReference>
<dbReference type="EMBL" id="JBHLSV010000006">
    <property type="protein sequence ID" value="MFC0673715.1"/>
    <property type="molecule type" value="Genomic_DNA"/>
</dbReference>
<evidence type="ECO:0000256" key="5">
    <source>
        <dbReference type="ARBA" id="ARBA00022679"/>
    </source>
</evidence>
<dbReference type="SMART" id="SM00388">
    <property type="entry name" value="HisKA"/>
    <property type="match status" value="1"/>
</dbReference>
<dbReference type="EC" id="2.7.13.3" evidence="3"/>
<feature type="domain" description="HAMP" evidence="13">
    <location>
        <begin position="153"/>
        <end position="205"/>
    </location>
</feature>
<name>A0ABV6R9Q0_9MICO</name>
<evidence type="ECO:0000256" key="11">
    <source>
        <dbReference type="SAM" id="Phobius"/>
    </source>
</evidence>
<dbReference type="Gene3D" id="1.10.287.130">
    <property type="match status" value="1"/>
</dbReference>
<dbReference type="InterPro" id="IPR003661">
    <property type="entry name" value="HisK_dim/P_dom"/>
</dbReference>
<dbReference type="InterPro" id="IPR005467">
    <property type="entry name" value="His_kinase_dom"/>
</dbReference>
<evidence type="ECO:0000256" key="3">
    <source>
        <dbReference type="ARBA" id="ARBA00012438"/>
    </source>
</evidence>
<dbReference type="SMART" id="SM00304">
    <property type="entry name" value="HAMP"/>
    <property type="match status" value="1"/>
</dbReference>
<dbReference type="InterPro" id="IPR004358">
    <property type="entry name" value="Sig_transdc_His_kin-like_C"/>
</dbReference>
<keyword evidence="8 11" id="KW-1133">Transmembrane helix</keyword>
<dbReference type="Gene3D" id="3.30.565.10">
    <property type="entry name" value="Histidine kinase-like ATPase, C-terminal domain"/>
    <property type="match status" value="1"/>
</dbReference>
<evidence type="ECO:0000256" key="8">
    <source>
        <dbReference type="ARBA" id="ARBA00022989"/>
    </source>
</evidence>
<dbReference type="Pfam" id="PF00672">
    <property type="entry name" value="HAMP"/>
    <property type="match status" value="1"/>
</dbReference>
<dbReference type="Gene3D" id="6.10.340.10">
    <property type="match status" value="1"/>
</dbReference>
<dbReference type="SUPFAM" id="SSF55874">
    <property type="entry name" value="ATPase domain of HSP90 chaperone/DNA topoisomerase II/histidine kinase"/>
    <property type="match status" value="1"/>
</dbReference>
<dbReference type="PANTHER" id="PTHR45436:SF5">
    <property type="entry name" value="SENSOR HISTIDINE KINASE TRCS"/>
    <property type="match status" value="1"/>
</dbReference>
<evidence type="ECO:0000256" key="4">
    <source>
        <dbReference type="ARBA" id="ARBA00022553"/>
    </source>
</evidence>
<dbReference type="GO" id="GO:0016301">
    <property type="term" value="F:kinase activity"/>
    <property type="evidence" value="ECO:0007669"/>
    <property type="project" value="UniProtKB-KW"/>
</dbReference>
<keyword evidence="7 14" id="KW-0418">Kinase</keyword>
<proteinExistence type="predicted"/>
<keyword evidence="4" id="KW-0597">Phosphoprotein</keyword>
<dbReference type="PRINTS" id="PR00344">
    <property type="entry name" value="BCTRLSENSOR"/>
</dbReference>
<dbReference type="RefSeq" id="WP_376979498.1">
    <property type="nucleotide sequence ID" value="NZ_JBHLSV010000006.1"/>
</dbReference>
<dbReference type="InterPro" id="IPR050428">
    <property type="entry name" value="TCS_sensor_his_kinase"/>
</dbReference>
<evidence type="ECO:0000256" key="1">
    <source>
        <dbReference type="ARBA" id="ARBA00000085"/>
    </source>
</evidence>
<dbReference type="Pfam" id="PF00512">
    <property type="entry name" value="HisKA"/>
    <property type="match status" value="1"/>
</dbReference>
<dbReference type="Proteomes" id="UP001589793">
    <property type="component" value="Unassembled WGS sequence"/>
</dbReference>
<evidence type="ECO:0000313" key="14">
    <source>
        <dbReference type="EMBL" id="MFC0673715.1"/>
    </source>
</evidence>
<reference evidence="14 15" key="1">
    <citation type="submission" date="2024-09" db="EMBL/GenBank/DDBJ databases">
        <authorList>
            <person name="Sun Q."/>
            <person name="Mori K."/>
        </authorList>
    </citation>
    <scope>NUCLEOTIDE SEQUENCE [LARGE SCALE GENOMIC DNA]</scope>
    <source>
        <strain evidence="14 15">CICC 10874</strain>
    </source>
</reference>
<evidence type="ECO:0000259" key="12">
    <source>
        <dbReference type="PROSITE" id="PS50109"/>
    </source>
</evidence>
<feature type="transmembrane region" description="Helical" evidence="11">
    <location>
        <begin position="132"/>
        <end position="157"/>
    </location>
</feature>
<evidence type="ECO:0000256" key="2">
    <source>
        <dbReference type="ARBA" id="ARBA00004236"/>
    </source>
</evidence>
<dbReference type="PANTHER" id="PTHR45436">
    <property type="entry name" value="SENSOR HISTIDINE KINASE YKOH"/>
    <property type="match status" value="1"/>
</dbReference>
<dbReference type="PROSITE" id="PS50885">
    <property type="entry name" value="HAMP"/>
    <property type="match status" value="1"/>
</dbReference>
<evidence type="ECO:0000256" key="10">
    <source>
        <dbReference type="ARBA" id="ARBA00023136"/>
    </source>
</evidence>
<sequence length="421" mass="44099">MTAWALLVVALVLAVGSFAAVSILARALADGVAVAAEQDLETLGDQAESAPAALAEIDDDLLVRLAGTEGGAGTINDDAAARLPELAPGESRRVVIDGEPYLVLAEDTDAGMLTVGRSLEHVDEAVATSRTLLIIAVPLMVLLVGGVVWVVTGRALAPVEELRRQVDAIDAAEPSARVDAGGNDELGALAATMNRMLERIERAQATQRRFVSDASHELRSPLATIRQHAELARAHPEAMDARALGDVVLAEGARMQDLVEGMLLLARLDERRERAATEVDLDDLALAEAERLRPMGVQVDARGIGPGRVIGDPVLLGRLLRNLVDNAARHADGTVALRVRGEGSRVLLEVEDDGSGIPEDERAAVFDRFARLDEGRARDEGGSGLGLAIVREVATSHGGSVTAGQGTLGGALLRVELPAAP</sequence>
<dbReference type="SUPFAM" id="SSF47384">
    <property type="entry name" value="Homodimeric domain of signal transducing histidine kinase"/>
    <property type="match status" value="1"/>
</dbReference>
<dbReference type="CDD" id="cd00082">
    <property type="entry name" value="HisKA"/>
    <property type="match status" value="1"/>
</dbReference>
<organism evidence="14 15">
    <name type="scientific">Brachybacterium hainanense</name>
    <dbReference type="NCBI Taxonomy" id="1541174"/>
    <lineage>
        <taxon>Bacteria</taxon>
        <taxon>Bacillati</taxon>
        <taxon>Actinomycetota</taxon>
        <taxon>Actinomycetes</taxon>
        <taxon>Micrococcales</taxon>
        <taxon>Dermabacteraceae</taxon>
        <taxon>Brachybacterium</taxon>
    </lineage>
</organism>
<dbReference type="CDD" id="cd00075">
    <property type="entry name" value="HATPase"/>
    <property type="match status" value="1"/>
</dbReference>
<evidence type="ECO:0000313" key="15">
    <source>
        <dbReference type="Proteomes" id="UP001589793"/>
    </source>
</evidence>
<keyword evidence="6 11" id="KW-0812">Transmembrane</keyword>
<dbReference type="SMART" id="SM00387">
    <property type="entry name" value="HATPase_c"/>
    <property type="match status" value="1"/>
</dbReference>
<dbReference type="InterPro" id="IPR036097">
    <property type="entry name" value="HisK_dim/P_sf"/>
</dbReference>
<dbReference type="InterPro" id="IPR036890">
    <property type="entry name" value="HATPase_C_sf"/>
</dbReference>
<keyword evidence="5" id="KW-0808">Transferase</keyword>
<feature type="domain" description="Histidine kinase" evidence="12">
    <location>
        <begin position="213"/>
        <end position="421"/>
    </location>
</feature>
<accession>A0ABV6R9Q0</accession>
<dbReference type="PROSITE" id="PS50109">
    <property type="entry name" value="HIS_KIN"/>
    <property type="match status" value="1"/>
</dbReference>
<keyword evidence="15" id="KW-1185">Reference proteome</keyword>
<dbReference type="CDD" id="cd06225">
    <property type="entry name" value="HAMP"/>
    <property type="match status" value="1"/>
</dbReference>
<evidence type="ECO:0000259" key="13">
    <source>
        <dbReference type="PROSITE" id="PS50885"/>
    </source>
</evidence>
<evidence type="ECO:0000256" key="7">
    <source>
        <dbReference type="ARBA" id="ARBA00022777"/>
    </source>
</evidence>
<protein>
    <recommendedName>
        <fullName evidence="3">histidine kinase</fullName>
        <ecNumber evidence="3">2.7.13.3</ecNumber>
    </recommendedName>
</protein>
<dbReference type="SUPFAM" id="SSF158472">
    <property type="entry name" value="HAMP domain-like"/>
    <property type="match status" value="1"/>
</dbReference>
<evidence type="ECO:0000256" key="9">
    <source>
        <dbReference type="ARBA" id="ARBA00023012"/>
    </source>
</evidence>
<keyword evidence="10 11" id="KW-0472">Membrane</keyword>
<comment type="subcellular location">
    <subcellularLocation>
        <location evidence="2">Cell membrane</location>
    </subcellularLocation>
</comment>
<dbReference type="InterPro" id="IPR003660">
    <property type="entry name" value="HAMP_dom"/>
</dbReference>
<dbReference type="Pfam" id="PF02518">
    <property type="entry name" value="HATPase_c"/>
    <property type="match status" value="1"/>
</dbReference>
<comment type="caution">
    <text evidence="14">The sequence shown here is derived from an EMBL/GenBank/DDBJ whole genome shotgun (WGS) entry which is preliminary data.</text>
</comment>
<evidence type="ECO:0000256" key="6">
    <source>
        <dbReference type="ARBA" id="ARBA00022692"/>
    </source>
</evidence>